<gene>
    <name evidence="1" type="ORF">SINC0208_LOCUS9135</name>
</gene>
<organism evidence="1">
    <name type="scientific">Strombidium inclinatum</name>
    <dbReference type="NCBI Taxonomy" id="197538"/>
    <lineage>
        <taxon>Eukaryota</taxon>
        <taxon>Sar</taxon>
        <taxon>Alveolata</taxon>
        <taxon>Ciliophora</taxon>
        <taxon>Intramacronucleata</taxon>
        <taxon>Spirotrichea</taxon>
        <taxon>Oligotrichia</taxon>
        <taxon>Strombidiidae</taxon>
        <taxon>Strombidium</taxon>
    </lineage>
</organism>
<protein>
    <submittedName>
        <fullName evidence="1">Uncharacterized protein</fullName>
    </submittedName>
</protein>
<accession>A0A7S3MYS2</accession>
<proteinExistence type="predicted"/>
<name>A0A7S3MYS2_9SPIT</name>
<reference evidence="1" key="1">
    <citation type="submission" date="2021-01" db="EMBL/GenBank/DDBJ databases">
        <authorList>
            <person name="Corre E."/>
            <person name="Pelletier E."/>
            <person name="Niang G."/>
            <person name="Scheremetjew M."/>
            <person name="Finn R."/>
            <person name="Kale V."/>
            <person name="Holt S."/>
            <person name="Cochrane G."/>
            <person name="Meng A."/>
            <person name="Brown T."/>
            <person name="Cohen L."/>
        </authorList>
    </citation>
    <scope>NUCLEOTIDE SEQUENCE</scope>
    <source>
        <strain evidence="1">S3</strain>
    </source>
</reference>
<evidence type="ECO:0000313" key="1">
    <source>
        <dbReference type="EMBL" id="CAE0328507.1"/>
    </source>
</evidence>
<dbReference type="AlphaFoldDB" id="A0A7S3MYS2"/>
<dbReference type="EMBL" id="HBIH01022787">
    <property type="protein sequence ID" value="CAE0328507.1"/>
    <property type="molecule type" value="Transcribed_RNA"/>
</dbReference>
<sequence length="135" mass="15554">MYDYYVEREFSAAVGKAYTALKQTESLSVYCYYGFLDLLQGTSAFYTSYNFLNNIAYNFGFMWTDAIMLLTGRPGATESDYFYYVAFYATDFVFRFIFKESSTGYCWLPWNLCDDIVVSTVVVDTSSTDDTTDDT</sequence>